<keyword evidence="1" id="KW-0812">Transmembrane</keyword>
<keyword evidence="1" id="KW-1133">Transmembrane helix</keyword>
<gene>
    <name evidence="2" type="ORF">ARALYDRAFT_350146</name>
</gene>
<protein>
    <submittedName>
        <fullName evidence="2">Predicted protein</fullName>
    </submittedName>
</protein>
<organism evidence="3">
    <name type="scientific">Arabidopsis lyrata subsp. lyrata</name>
    <name type="common">Lyre-leaved rock-cress</name>
    <dbReference type="NCBI Taxonomy" id="81972"/>
    <lineage>
        <taxon>Eukaryota</taxon>
        <taxon>Viridiplantae</taxon>
        <taxon>Streptophyta</taxon>
        <taxon>Embryophyta</taxon>
        <taxon>Tracheophyta</taxon>
        <taxon>Spermatophyta</taxon>
        <taxon>Magnoliopsida</taxon>
        <taxon>eudicotyledons</taxon>
        <taxon>Gunneridae</taxon>
        <taxon>Pentapetalae</taxon>
        <taxon>rosids</taxon>
        <taxon>malvids</taxon>
        <taxon>Brassicales</taxon>
        <taxon>Brassicaceae</taxon>
        <taxon>Camelineae</taxon>
        <taxon>Arabidopsis</taxon>
    </lineage>
</organism>
<feature type="transmembrane region" description="Helical" evidence="1">
    <location>
        <begin position="158"/>
        <end position="178"/>
    </location>
</feature>
<dbReference type="AlphaFoldDB" id="D7M213"/>
<dbReference type="HOGENOM" id="CLU_757272_0_0_1"/>
<keyword evidence="1" id="KW-0472">Membrane</keyword>
<evidence type="ECO:0000313" key="3">
    <source>
        <dbReference type="Proteomes" id="UP000008694"/>
    </source>
</evidence>
<reference evidence="3" key="1">
    <citation type="journal article" date="2011" name="Nat. Genet.">
        <title>The Arabidopsis lyrata genome sequence and the basis of rapid genome size change.</title>
        <authorList>
            <person name="Hu T.T."/>
            <person name="Pattyn P."/>
            <person name="Bakker E.G."/>
            <person name="Cao J."/>
            <person name="Cheng J.-F."/>
            <person name="Clark R.M."/>
            <person name="Fahlgren N."/>
            <person name="Fawcett J.A."/>
            <person name="Grimwood J."/>
            <person name="Gundlach H."/>
            <person name="Haberer G."/>
            <person name="Hollister J.D."/>
            <person name="Ossowski S."/>
            <person name="Ottilar R.P."/>
            <person name="Salamov A.A."/>
            <person name="Schneeberger K."/>
            <person name="Spannagl M."/>
            <person name="Wang X."/>
            <person name="Yang L."/>
            <person name="Nasrallah M.E."/>
            <person name="Bergelson J."/>
            <person name="Carrington J.C."/>
            <person name="Gaut B.S."/>
            <person name="Schmutz J."/>
            <person name="Mayer K.F.X."/>
            <person name="Van de Peer Y."/>
            <person name="Grigoriev I.V."/>
            <person name="Nordborg M."/>
            <person name="Weigel D."/>
            <person name="Guo Y.-L."/>
        </authorList>
    </citation>
    <scope>NUCLEOTIDE SEQUENCE [LARGE SCALE GENOMIC DNA]</scope>
    <source>
        <strain evidence="3">cv. MN47</strain>
    </source>
</reference>
<evidence type="ECO:0000256" key="1">
    <source>
        <dbReference type="SAM" id="Phobius"/>
    </source>
</evidence>
<feature type="transmembrane region" description="Helical" evidence="1">
    <location>
        <begin position="125"/>
        <end position="146"/>
    </location>
</feature>
<sequence>MELATTELLAIGSPVSLFSTGSGLSSSVSLPLLLARSFITVRSLFPGGSPFAVWVVDLEVRFWPTIATTTFLMTACLFSDTSISPPHPIPQVHSSSPPSDSSTLERHQILVELVARVLWNAGLELSLALVAFGSTFVLSCGIHIALMRSFTTVCRFCFDIAMSMFALMAFSILCWQLGKRTPFICNFLVNMVHLDFHSPHFFLKEFTILPNTSLLFSGIVIGSFVLKTFLFGVEARMSIFPHLDSTRLVIEVGLLLDWDLTLSDHFNSDSVLPCIEVPVRLVLIWYVTKGFVPISSIGNYVFVDVIWEVQSLFRAMLPHFGTHCLFVFPKVPLIWSGLDNQAFPVLQGSSSRLLASSALVAELVTL</sequence>
<evidence type="ECO:0000313" key="2">
    <source>
        <dbReference type="EMBL" id="EFH49645.1"/>
    </source>
</evidence>
<accession>D7M213</accession>
<proteinExistence type="predicted"/>
<keyword evidence="3" id="KW-1185">Reference proteome</keyword>
<name>D7M213_ARALL</name>
<feature type="transmembrane region" description="Helical" evidence="1">
    <location>
        <begin position="214"/>
        <end position="233"/>
    </location>
</feature>
<dbReference type="Gramene" id="fgenesh1_pg.C_scaffold_6000739">
    <property type="protein sequence ID" value="fgenesh1_pg.C_scaffold_6000739"/>
    <property type="gene ID" value="fgenesh1_pg.C_scaffold_6000739"/>
</dbReference>
<dbReference type="EMBL" id="GL348718">
    <property type="protein sequence ID" value="EFH49645.1"/>
    <property type="molecule type" value="Genomic_DNA"/>
</dbReference>
<dbReference type="Proteomes" id="UP000008694">
    <property type="component" value="Unassembled WGS sequence"/>
</dbReference>